<evidence type="ECO:0000313" key="1">
    <source>
        <dbReference type="EMBL" id="TNN74405.1"/>
    </source>
</evidence>
<reference evidence="1 2" key="1">
    <citation type="submission" date="2019-03" db="EMBL/GenBank/DDBJ databases">
        <title>First draft genome of Liparis tanakae, snailfish: a comprehensive survey of snailfish specific genes.</title>
        <authorList>
            <person name="Kim W."/>
            <person name="Song I."/>
            <person name="Jeong J.-H."/>
            <person name="Kim D."/>
            <person name="Kim S."/>
            <person name="Ryu S."/>
            <person name="Song J.Y."/>
            <person name="Lee S.K."/>
        </authorList>
    </citation>
    <scope>NUCLEOTIDE SEQUENCE [LARGE SCALE GENOMIC DNA]</scope>
    <source>
        <tissue evidence="1">Muscle</tissue>
    </source>
</reference>
<evidence type="ECO:0000313" key="2">
    <source>
        <dbReference type="Proteomes" id="UP000314294"/>
    </source>
</evidence>
<gene>
    <name evidence="1" type="ORF">EYF80_015364</name>
</gene>
<keyword evidence="2" id="KW-1185">Reference proteome</keyword>
<protein>
    <submittedName>
        <fullName evidence="1">Uncharacterized protein</fullName>
    </submittedName>
</protein>
<proteinExistence type="predicted"/>
<dbReference type="EMBL" id="SRLO01000114">
    <property type="protein sequence ID" value="TNN74405.1"/>
    <property type="molecule type" value="Genomic_DNA"/>
</dbReference>
<dbReference type="AlphaFoldDB" id="A0A4Z2IAH3"/>
<comment type="caution">
    <text evidence="1">The sequence shown here is derived from an EMBL/GenBank/DDBJ whole genome shotgun (WGS) entry which is preliminary data.</text>
</comment>
<accession>A0A4Z2IAH3</accession>
<sequence>MDGSDLTLASRHTPQLTELQAVLYNMEAVRWIPDKQLHRYVGVLAGAKVAGVVLGVEWEGTEVAECRVSAKHLLPCPDICTLDGRRDCLPVVGVKCPTSIMITAYTESLS</sequence>
<name>A0A4Z2IAH3_9TELE</name>
<dbReference type="Proteomes" id="UP000314294">
    <property type="component" value="Unassembled WGS sequence"/>
</dbReference>
<organism evidence="1 2">
    <name type="scientific">Liparis tanakae</name>
    <name type="common">Tanaka's snailfish</name>
    <dbReference type="NCBI Taxonomy" id="230148"/>
    <lineage>
        <taxon>Eukaryota</taxon>
        <taxon>Metazoa</taxon>
        <taxon>Chordata</taxon>
        <taxon>Craniata</taxon>
        <taxon>Vertebrata</taxon>
        <taxon>Euteleostomi</taxon>
        <taxon>Actinopterygii</taxon>
        <taxon>Neopterygii</taxon>
        <taxon>Teleostei</taxon>
        <taxon>Neoteleostei</taxon>
        <taxon>Acanthomorphata</taxon>
        <taxon>Eupercaria</taxon>
        <taxon>Perciformes</taxon>
        <taxon>Cottioidei</taxon>
        <taxon>Cottales</taxon>
        <taxon>Liparidae</taxon>
        <taxon>Liparis</taxon>
    </lineage>
</organism>